<dbReference type="GO" id="GO:0016620">
    <property type="term" value="F:oxidoreductase activity, acting on the aldehyde or oxo group of donors, NAD or NADP as acceptor"/>
    <property type="evidence" value="ECO:0007669"/>
    <property type="project" value="InterPro"/>
</dbReference>
<dbReference type="PANTHER" id="PTHR42986:SF1">
    <property type="entry name" value="BENZALDEHYDE DEHYDROGENASE YFMT"/>
    <property type="match status" value="1"/>
</dbReference>
<dbReference type="InterPro" id="IPR016162">
    <property type="entry name" value="Ald_DH_N"/>
</dbReference>
<accession>A0A2S5KTW7</accession>
<feature type="active site" evidence="5">
    <location>
        <position position="251"/>
    </location>
</feature>
<evidence type="ECO:0000256" key="6">
    <source>
        <dbReference type="RuleBase" id="RU003345"/>
    </source>
</evidence>
<proteinExistence type="inferred from homology"/>
<dbReference type="PANTHER" id="PTHR42986">
    <property type="entry name" value="BENZALDEHYDE DEHYDROGENASE YFMT"/>
    <property type="match status" value="1"/>
</dbReference>
<dbReference type="Gene3D" id="3.40.605.10">
    <property type="entry name" value="Aldehyde Dehydrogenase, Chain A, domain 1"/>
    <property type="match status" value="1"/>
</dbReference>
<evidence type="ECO:0000256" key="2">
    <source>
        <dbReference type="ARBA" id="ARBA00022857"/>
    </source>
</evidence>
<dbReference type="InterPro" id="IPR029510">
    <property type="entry name" value="Ald_DH_CS_GLU"/>
</dbReference>
<evidence type="ECO:0000313" key="8">
    <source>
        <dbReference type="EMBL" id="PPC78095.1"/>
    </source>
</evidence>
<dbReference type="FunFam" id="3.40.605.10:FF:000012">
    <property type="entry name" value="NAD-dependent succinate-semialdehyde dehydrogenase"/>
    <property type="match status" value="1"/>
</dbReference>
<dbReference type="Gene3D" id="3.40.309.10">
    <property type="entry name" value="Aldehyde Dehydrogenase, Chain A, domain 2"/>
    <property type="match status" value="1"/>
</dbReference>
<dbReference type="OrthoDB" id="9812625at2"/>
<name>A0A2S5KTW7_9PROT</name>
<feature type="domain" description="Aldehyde dehydrogenase" evidence="7">
    <location>
        <begin position="14"/>
        <end position="471"/>
    </location>
</feature>
<evidence type="ECO:0000256" key="5">
    <source>
        <dbReference type="PROSITE-ProRule" id="PRU10007"/>
    </source>
</evidence>
<dbReference type="SUPFAM" id="SSF53720">
    <property type="entry name" value="ALDH-like"/>
    <property type="match status" value="1"/>
</dbReference>
<dbReference type="Proteomes" id="UP000238196">
    <property type="component" value="Unassembled WGS sequence"/>
</dbReference>
<evidence type="ECO:0000256" key="1">
    <source>
        <dbReference type="ARBA" id="ARBA00009986"/>
    </source>
</evidence>
<keyword evidence="2" id="KW-0521">NADP</keyword>
<dbReference type="InterPro" id="IPR015590">
    <property type="entry name" value="Aldehyde_DH_dom"/>
</dbReference>
<evidence type="ECO:0000313" key="9">
    <source>
        <dbReference type="Proteomes" id="UP000238196"/>
    </source>
</evidence>
<comment type="similarity">
    <text evidence="1 6">Belongs to the aldehyde dehydrogenase family.</text>
</comment>
<dbReference type="InterPro" id="IPR016163">
    <property type="entry name" value="Ald_DH_C"/>
</dbReference>
<organism evidence="8 9">
    <name type="scientific">Proteobacteria bacterium 228</name>
    <dbReference type="NCBI Taxonomy" id="2083153"/>
    <lineage>
        <taxon>Bacteria</taxon>
        <taxon>Pseudomonadati</taxon>
        <taxon>Pseudomonadota</taxon>
    </lineage>
</organism>
<evidence type="ECO:0000256" key="4">
    <source>
        <dbReference type="ARBA" id="ARBA00023027"/>
    </source>
</evidence>
<dbReference type="CDD" id="cd07105">
    <property type="entry name" value="ALDH_SaliADH"/>
    <property type="match status" value="1"/>
</dbReference>
<keyword evidence="4" id="KW-0520">NAD</keyword>
<evidence type="ECO:0000259" key="7">
    <source>
        <dbReference type="Pfam" id="PF00171"/>
    </source>
</evidence>
<dbReference type="EMBL" id="PRLP01000020">
    <property type="protein sequence ID" value="PPC78095.1"/>
    <property type="molecule type" value="Genomic_DNA"/>
</dbReference>
<gene>
    <name evidence="8" type="ORF">C4K68_06710</name>
</gene>
<reference evidence="8 9" key="1">
    <citation type="submission" date="2018-02" db="EMBL/GenBank/DDBJ databases">
        <title>novel marine gammaproteobacteria from coastal saline agro ecosystem.</title>
        <authorList>
            <person name="Krishnan R."/>
            <person name="Ramesh Kumar N."/>
        </authorList>
    </citation>
    <scope>NUCLEOTIDE SEQUENCE [LARGE SCALE GENOMIC DNA]</scope>
    <source>
        <strain evidence="8 9">228</strain>
    </source>
</reference>
<dbReference type="FunFam" id="3.40.309.10:FF:000010">
    <property type="entry name" value="Gamma-aminobutyraldehyde dehydrogenase"/>
    <property type="match status" value="1"/>
</dbReference>
<keyword evidence="3 6" id="KW-0560">Oxidoreductase</keyword>
<protein>
    <submittedName>
        <fullName evidence="8">Salicylaldehyde dehydrogenase</fullName>
    </submittedName>
</protein>
<evidence type="ECO:0000256" key="3">
    <source>
        <dbReference type="ARBA" id="ARBA00023002"/>
    </source>
</evidence>
<dbReference type="PROSITE" id="PS00687">
    <property type="entry name" value="ALDEHYDE_DEHYDR_GLU"/>
    <property type="match status" value="1"/>
</dbReference>
<dbReference type="AlphaFoldDB" id="A0A2S5KTW7"/>
<dbReference type="Pfam" id="PF00171">
    <property type="entry name" value="Aldedh"/>
    <property type="match status" value="1"/>
</dbReference>
<sequence length="483" mass="50872">MLTTQLLINGEFCEAQQGRTYDRIDPILNQTATRAAAATPADAVAAARAAAAAFPGWSATAPNERRRILLKAADLLEARTPDFIEAMQAETGASAIWAGFNCHLAAGHMREAAALTTQMTGEVIPSDKPGSFAMAVRQALGVCVGIAPWNAPVILGVRALATPLACGNTVVFKASELCPKTHVLIADVLQEAGLPKGVLNVITNAPEEAATVVEALINEPCVRHVNFTGSTRVGRIIAELCASKLKRCVLELGGKAPLLVLDDADIDAAVNAAAFGAFMNQGQICMSTERLIVDNAVADEFVEKLKLKALGLKAGNPRTENVPLGSMIGADAAARVKSMVEESVAKGAVLVAGGQVDGAIMQPTVVDHIVPSMSLYRDESFGPVLSIIRVNSDEEAITIANDSDYGLSAAVFSKDISRAMNVARRIDSGICHINSATVHDEAQMPFGGVKDSGWGRFGGKAGIAEFTDLRWMTIQTADNHYPF</sequence>
<comment type="caution">
    <text evidence="8">The sequence shown here is derived from an EMBL/GenBank/DDBJ whole genome shotgun (WGS) entry which is preliminary data.</text>
</comment>
<dbReference type="InterPro" id="IPR016161">
    <property type="entry name" value="Ald_DH/histidinol_DH"/>
</dbReference>